<name>A0A1D1Y225_9ARAE</name>
<proteinExistence type="predicted"/>
<feature type="compositionally biased region" description="Polar residues" evidence="1">
    <location>
        <begin position="167"/>
        <end position="177"/>
    </location>
</feature>
<organism evidence="3">
    <name type="scientific">Anthurium amnicola</name>
    <dbReference type="NCBI Taxonomy" id="1678845"/>
    <lineage>
        <taxon>Eukaryota</taxon>
        <taxon>Viridiplantae</taxon>
        <taxon>Streptophyta</taxon>
        <taxon>Embryophyta</taxon>
        <taxon>Tracheophyta</taxon>
        <taxon>Spermatophyta</taxon>
        <taxon>Magnoliopsida</taxon>
        <taxon>Liliopsida</taxon>
        <taxon>Araceae</taxon>
        <taxon>Pothoideae</taxon>
        <taxon>Potheae</taxon>
        <taxon>Anthurium</taxon>
    </lineage>
</organism>
<gene>
    <name evidence="3" type="primary">mutS_53</name>
    <name evidence="3" type="ORF">g.127813</name>
</gene>
<feature type="region of interest" description="Disordered" evidence="1">
    <location>
        <begin position="79"/>
        <end position="126"/>
    </location>
</feature>
<evidence type="ECO:0000313" key="3">
    <source>
        <dbReference type="EMBL" id="JAT48681.1"/>
    </source>
</evidence>
<feature type="region of interest" description="Disordered" evidence="1">
    <location>
        <begin position="139"/>
        <end position="177"/>
    </location>
</feature>
<feature type="compositionally biased region" description="Basic residues" evidence="1">
    <location>
        <begin position="96"/>
        <end position="109"/>
    </location>
</feature>
<feature type="signal peptide" evidence="2">
    <location>
        <begin position="1"/>
        <end position="17"/>
    </location>
</feature>
<feature type="compositionally biased region" description="Low complexity" evidence="1">
    <location>
        <begin position="139"/>
        <end position="161"/>
    </location>
</feature>
<reference evidence="3" key="1">
    <citation type="submission" date="2015-07" db="EMBL/GenBank/DDBJ databases">
        <title>Transcriptome Assembly of Anthurium amnicola.</title>
        <authorList>
            <person name="Suzuki J."/>
        </authorList>
    </citation>
    <scope>NUCLEOTIDE SEQUENCE</scope>
</reference>
<evidence type="ECO:0000256" key="2">
    <source>
        <dbReference type="SAM" id="SignalP"/>
    </source>
</evidence>
<accession>A0A1D1Y225</accession>
<protein>
    <submittedName>
        <fullName evidence="3">DNA mismatch repair protein MutS</fullName>
    </submittedName>
</protein>
<feature type="chain" id="PRO_5008899872" evidence="2">
    <location>
        <begin position="18"/>
        <end position="177"/>
    </location>
</feature>
<keyword evidence="2" id="KW-0732">Signal</keyword>
<dbReference type="AlphaFoldDB" id="A0A1D1Y225"/>
<sequence length="177" mass="18872">MFLFLMCTMACSGGSSSHLVGSMDPTGREQLNRGDRSRFEGAGCQAEAGLDRWSLGSGDRSRTAVRLTHSRCTIEGAARQRLGSGTPNFPIPRGAHIAKKKKGAKKRHTGTQQKEKRGKRQQNLNLSLSAPSPLALSISAASPQAASRRQAPLLRRPQLQPNLSAAPLSSNGTKGTI</sequence>
<evidence type="ECO:0000256" key="1">
    <source>
        <dbReference type="SAM" id="MobiDB-lite"/>
    </source>
</evidence>
<dbReference type="EMBL" id="GDJX01019255">
    <property type="protein sequence ID" value="JAT48681.1"/>
    <property type="molecule type" value="Transcribed_RNA"/>
</dbReference>